<keyword evidence="3" id="KW-1185">Reference proteome</keyword>
<feature type="compositionally biased region" description="Polar residues" evidence="1">
    <location>
        <begin position="43"/>
        <end position="52"/>
    </location>
</feature>
<name>A0A917QAP4_9NOCA</name>
<evidence type="ECO:0000256" key="1">
    <source>
        <dbReference type="SAM" id="MobiDB-lite"/>
    </source>
</evidence>
<dbReference type="EMBL" id="BMMW01000001">
    <property type="protein sequence ID" value="GGK40792.1"/>
    <property type="molecule type" value="Genomic_DNA"/>
</dbReference>
<evidence type="ECO:0000313" key="3">
    <source>
        <dbReference type="Proteomes" id="UP000612956"/>
    </source>
</evidence>
<reference evidence="2" key="2">
    <citation type="submission" date="2020-09" db="EMBL/GenBank/DDBJ databases">
        <authorList>
            <person name="Sun Q."/>
            <person name="Zhou Y."/>
        </authorList>
    </citation>
    <scope>NUCLEOTIDE SEQUENCE</scope>
    <source>
        <strain evidence="2">CGMCC 4.7278</strain>
    </source>
</reference>
<dbReference type="Proteomes" id="UP000612956">
    <property type="component" value="Unassembled WGS sequence"/>
</dbReference>
<evidence type="ECO:0000313" key="2">
    <source>
        <dbReference type="EMBL" id="GGK40792.1"/>
    </source>
</evidence>
<feature type="compositionally biased region" description="Low complexity" evidence="1">
    <location>
        <begin position="107"/>
        <end position="123"/>
    </location>
</feature>
<sequence>MGGETRGDSPFGGGVADNNVPNGAVIGGLGWSYASDAPERSDVANTDSTLSAPSGPHSDEQRGATSFPNAPAGSSRASAEDSNVGERQEQRGDSLFGGFTRRDQLTAERIPASAAPPESAPPRLSVPSTNNAHKETQPVHPGFDDPTMPASRAITDSIGSFPIPPTDVDEAGMTVTGTYRAFDLERAAHVDKLQAMLNELKRSTGIESRSNSDVFGPPTP</sequence>
<accession>A0A917QAP4</accession>
<reference evidence="2" key="1">
    <citation type="journal article" date="2014" name="Int. J. Syst. Evol. Microbiol.">
        <title>Complete genome sequence of Corynebacterium casei LMG S-19264T (=DSM 44701T), isolated from a smear-ripened cheese.</title>
        <authorList>
            <consortium name="US DOE Joint Genome Institute (JGI-PGF)"/>
            <person name="Walter F."/>
            <person name="Albersmeier A."/>
            <person name="Kalinowski J."/>
            <person name="Ruckert C."/>
        </authorList>
    </citation>
    <scope>NUCLEOTIDE SEQUENCE</scope>
    <source>
        <strain evidence="2">CGMCC 4.7278</strain>
    </source>
</reference>
<proteinExistence type="predicted"/>
<organism evidence="2 3">
    <name type="scientific">Nocardia camponoti</name>
    <dbReference type="NCBI Taxonomy" id="1616106"/>
    <lineage>
        <taxon>Bacteria</taxon>
        <taxon>Bacillati</taxon>
        <taxon>Actinomycetota</taxon>
        <taxon>Actinomycetes</taxon>
        <taxon>Mycobacteriales</taxon>
        <taxon>Nocardiaceae</taxon>
        <taxon>Nocardia</taxon>
    </lineage>
</organism>
<protein>
    <submittedName>
        <fullName evidence="2">Uncharacterized protein</fullName>
    </submittedName>
</protein>
<feature type="compositionally biased region" description="Gly residues" evidence="1">
    <location>
        <begin position="1"/>
        <end position="15"/>
    </location>
</feature>
<dbReference type="AlphaFoldDB" id="A0A917QAP4"/>
<comment type="caution">
    <text evidence="2">The sequence shown here is derived from an EMBL/GenBank/DDBJ whole genome shotgun (WGS) entry which is preliminary data.</text>
</comment>
<gene>
    <name evidence="2" type="ORF">GCM10011591_10480</name>
</gene>
<feature type="region of interest" description="Disordered" evidence="1">
    <location>
        <begin position="1"/>
        <end position="170"/>
    </location>
</feature>